<comment type="caution">
    <text evidence="1">The sequence shown here is derived from an EMBL/GenBank/DDBJ whole genome shotgun (WGS) entry which is preliminary data.</text>
</comment>
<evidence type="ECO:0000313" key="2">
    <source>
        <dbReference type="Proteomes" id="UP000011134"/>
    </source>
</evidence>
<organism evidence="1 2">
    <name type="scientific">Photobacterium marinum</name>
    <dbReference type="NCBI Taxonomy" id="1056511"/>
    <lineage>
        <taxon>Bacteria</taxon>
        <taxon>Pseudomonadati</taxon>
        <taxon>Pseudomonadota</taxon>
        <taxon>Gammaproteobacteria</taxon>
        <taxon>Vibrionales</taxon>
        <taxon>Vibrionaceae</taxon>
        <taxon>Photobacterium</taxon>
    </lineage>
</organism>
<protein>
    <submittedName>
        <fullName evidence="1">Uncharacterized protein</fullName>
    </submittedName>
</protein>
<dbReference type="RefSeq" id="WP_007463813.1">
    <property type="nucleotide sequence ID" value="NZ_AMZO01000006.1"/>
</dbReference>
<dbReference type="AlphaFoldDB" id="L8JDA3"/>
<dbReference type="PATRIC" id="fig|1056511.3.peg.1344"/>
<name>L8JDA3_9GAMM</name>
<accession>L8JDA3</accession>
<sequence length="118" mass="13523">MESFVREHLNWLKTLGVKFDEDNLKSCLDNHLRREKVCTAILKAKELGISLEDELNRTVVAAMILSNSEHKCFVSALDETKNIPPLFIEAVKSTDVYSEILYVLEQQSWCESELIPLP</sequence>
<dbReference type="Proteomes" id="UP000011134">
    <property type="component" value="Unassembled WGS sequence"/>
</dbReference>
<keyword evidence="2" id="KW-1185">Reference proteome</keyword>
<proteinExistence type="predicted"/>
<reference evidence="1 2" key="1">
    <citation type="submission" date="2012-12" db="EMBL/GenBank/DDBJ databases">
        <title>Genome Assembly of Photobacterium sp. AK15.</title>
        <authorList>
            <person name="Khatri I."/>
            <person name="Vaidya B."/>
            <person name="Srinivas T.N.R."/>
            <person name="Subramanian S."/>
            <person name="Pinnaka A."/>
        </authorList>
    </citation>
    <scope>NUCLEOTIDE SEQUENCE [LARGE SCALE GENOMIC DNA]</scope>
    <source>
        <strain evidence="1 2">AK15</strain>
    </source>
</reference>
<dbReference type="EMBL" id="AMZO01000006">
    <property type="protein sequence ID" value="ELR66816.1"/>
    <property type="molecule type" value="Genomic_DNA"/>
</dbReference>
<evidence type="ECO:0000313" key="1">
    <source>
        <dbReference type="EMBL" id="ELR66816.1"/>
    </source>
</evidence>
<gene>
    <name evidence="1" type="ORF">C942_04515</name>
</gene>